<protein>
    <submittedName>
        <fullName evidence="2">Uncharacterized protein</fullName>
    </submittedName>
</protein>
<dbReference type="PANTHER" id="PTHR34071:SF2">
    <property type="entry name" value="FLAVIN-NUCLEOTIDE-BINDING PROTEIN"/>
    <property type="match status" value="1"/>
</dbReference>
<dbReference type="InterPro" id="IPR012349">
    <property type="entry name" value="Split_barrel_FMN-bd"/>
</dbReference>
<name>G4TJ41_SERID</name>
<feature type="region of interest" description="Disordered" evidence="1">
    <location>
        <begin position="135"/>
        <end position="154"/>
    </location>
</feature>
<dbReference type="AlphaFoldDB" id="G4TJ41"/>
<gene>
    <name evidence="2" type="ORF">PIIN_05273</name>
</gene>
<accession>G4TJ41</accession>
<evidence type="ECO:0000313" key="3">
    <source>
        <dbReference type="Proteomes" id="UP000007148"/>
    </source>
</evidence>
<dbReference type="OMA" id="IRCKISA"/>
<evidence type="ECO:0000256" key="1">
    <source>
        <dbReference type="SAM" id="MobiDB-lite"/>
    </source>
</evidence>
<sequence length="207" mass="22597">MANSLLIFIGMKDTRLIANSDRFSSYYGSRLVQAIKAGLDSLTISTTKIDGLVLGSTPRNHSVNYRSACIYGHMPYLVPNTPSGVAEKLVALEAVVNDVTGYDRTAFIGRTEETEAKKTAVIRVRIEDASCKQRIGGEEGDLPPTEDEGESATHGFTGVVPCWTQFGTARGIGQHREQLNAEMARQSEVGRQYAHDVAYARTKLDGR</sequence>
<dbReference type="PANTHER" id="PTHR34071">
    <property type="entry name" value="5-NITROIMIDAZOLE ANTIBIOTICS RESISTANCE PROTEIN, NIMA-FAMILY-RELATED PROTEIN-RELATED"/>
    <property type="match status" value="1"/>
</dbReference>
<dbReference type="SUPFAM" id="SSF50475">
    <property type="entry name" value="FMN-binding split barrel"/>
    <property type="match status" value="1"/>
</dbReference>
<dbReference type="Proteomes" id="UP000007148">
    <property type="component" value="Unassembled WGS sequence"/>
</dbReference>
<comment type="caution">
    <text evidence="2">The sequence shown here is derived from an EMBL/GenBank/DDBJ whole genome shotgun (WGS) entry which is preliminary data.</text>
</comment>
<dbReference type="Pfam" id="PF12900">
    <property type="entry name" value="Pyridox_ox_2"/>
    <property type="match status" value="1"/>
</dbReference>
<dbReference type="Gene3D" id="2.30.110.10">
    <property type="entry name" value="Electron Transport, Fmn-binding Protein, Chain A"/>
    <property type="match status" value="1"/>
</dbReference>
<dbReference type="eggNOG" id="ENOG502S42E">
    <property type="taxonomic scope" value="Eukaryota"/>
</dbReference>
<dbReference type="HOGENOM" id="CLU_1185645_0_0_1"/>
<dbReference type="OrthoDB" id="3221894at2759"/>
<evidence type="ECO:0000313" key="2">
    <source>
        <dbReference type="EMBL" id="CCA71334.1"/>
    </source>
</evidence>
<organism evidence="2 3">
    <name type="scientific">Serendipita indica (strain DSM 11827)</name>
    <name type="common">Root endophyte fungus</name>
    <name type="synonym">Piriformospora indica</name>
    <dbReference type="NCBI Taxonomy" id="1109443"/>
    <lineage>
        <taxon>Eukaryota</taxon>
        <taxon>Fungi</taxon>
        <taxon>Dikarya</taxon>
        <taxon>Basidiomycota</taxon>
        <taxon>Agaricomycotina</taxon>
        <taxon>Agaricomycetes</taxon>
        <taxon>Sebacinales</taxon>
        <taxon>Serendipitaceae</taxon>
        <taxon>Serendipita</taxon>
    </lineage>
</organism>
<dbReference type="EMBL" id="CAFZ01000115">
    <property type="protein sequence ID" value="CCA71334.1"/>
    <property type="molecule type" value="Genomic_DNA"/>
</dbReference>
<keyword evidence="3" id="KW-1185">Reference proteome</keyword>
<dbReference type="STRING" id="1109443.G4TJ41"/>
<feature type="compositionally biased region" description="Acidic residues" evidence="1">
    <location>
        <begin position="138"/>
        <end position="150"/>
    </location>
</feature>
<dbReference type="InterPro" id="IPR024747">
    <property type="entry name" value="Pyridox_Oxase-rel"/>
</dbReference>
<dbReference type="InParanoid" id="G4TJ41"/>
<proteinExistence type="predicted"/>
<reference evidence="2 3" key="1">
    <citation type="journal article" date="2011" name="PLoS Pathog.">
        <title>Endophytic Life Strategies Decoded by Genome and Transcriptome Analyses of the Mutualistic Root Symbiont Piriformospora indica.</title>
        <authorList>
            <person name="Zuccaro A."/>
            <person name="Lahrmann U."/>
            <person name="Guldener U."/>
            <person name="Langen G."/>
            <person name="Pfiffi S."/>
            <person name="Biedenkopf D."/>
            <person name="Wong P."/>
            <person name="Samans B."/>
            <person name="Grimm C."/>
            <person name="Basiewicz M."/>
            <person name="Murat C."/>
            <person name="Martin F."/>
            <person name="Kogel K.H."/>
        </authorList>
    </citation>
    <scope>NUCLEOTIDE SEQUENCE [LARGE SCALE GENOMIC DNA]</scope>
    <source>
        <strain evidence="2 3">DSM 11827</strain>
    </source>
</reference>